<dbReference type="Pfam" id="PF12796">
    <property type="entry name" value="Ank_2"/>
    <property type="match status" value="1"/>
</dbReference>
<protein>
    <submittedName>
        <fullName evidence="4">Uncharacterized protein</fullName>
    </submittedName>
</protein>
<keyword evidence="5" id="KW-1185">Reference proteome</keyword>
<sequence length="279" mass="31123">MDLNPVSRVAAYLRERGHNFKEKKDVGAFLTDVKKTKLPFSPSFLAIFLTGSDSNEAVREFSEGEINLTPCNAADGALLLRRFPLTALGSQYKSEYKDREYLVNHHSSSSILIPLVCCDKTNPDRLSIAHLLLKNKGLDPDGRLFHYSEIPTRNVWTPNQEGLTPLHIAASRGDLEMVQLLVSFGAKAKTWRDRHGKTPEQRAAANGYEEVVQFLQTNRIQKNVEKADRTTKSDVYTGTGSRATITAASRRKVGLAPTIVRVTKKGSVQKSIKTTRRNN</sequence>
<proteinExistence type="predicted"/>
<organism evidence="4 5">
    <name type="scientific">Truncatella angustata</name>
    <dbReference type="NCBI Taxonomy" id="152316"/>
    <lineage>
        <taxon>Eukaryota</taxon>
        <taxon>Fungi</taxon>
        <taxon>Dikarya</taxon>
        <taxon>Ascomycota</taxon>
        <taxon>Pezizomycotina</taxon>
        <taxon>Sordariomycetes</taxon>
        <taxon>Xylariomycetidae</taxon>
        <taxon>Amphisphaeriales</taxon>
        <taxon>Sporocadaceae</taxon>
        <taxon>Truncatella</taxon>
    </lineage>
</organism>
<evidence type="ECO:0000313" key="4">
    <source>
        <dbReference type="EMBL" id="KAH6645794.1"/>
    </source>
</evidence>
<dbReference type="AlphaFoldDB" id="A0A9P8RHA6"/>
<dbReference type="Gene3D" id="1.25.40.20">
    <property type="entry name" value="Ankyrin repeat-containing domain"/>
    <property type="match status" value="1"/>
</dbReference>
<dbReference type="GeneID" id="70132882"/>
<dbReference type="InterPro" id="IPR050776">
    <property type="entry name" value="Ank_Repeat/CDKN_Inhibitor"/>
</dbReference>
<accession>A0A9P8RHA6</accession>
<gene>
    <name evidence="4" type="ORF">BKA67DRAFT_582377</name>
</gene>
<evidence type="ECO:0000313" key="5">
    <source>
        <dbReference type="Proteomes" id="UP000758603"/>
    </source>
</evidence>
<dbReference type="EMBL" id="JAGPXC010000010">
    <property type="protein sequence ID" value="KAH6645794.1"/>
    <property type="molecule type" value="Genomic_DNA"/>
</dbReference>
<dbReference type="Proteomes" id="UP000758603">
    <property type="component" value="Unassembled WGS sequence"/>
</dbReference>
<dbReference type="InterPro" id="IPR036770">
    <property type="entry name" value="Ankyrin_rpt-contain_sf"/>
</dbReference>
<keyword evidence="1" id="KW-0677">Repeat</keyword>
<name>A0A9P8RHA6_9PEZI</name>
<feature type="repeat" description="ANK" evidence="3">
    <location>
        <begin position="161"/>
        <end position="193"/>
    </location>
</feature>
<dbReference type="InterPro" id="IPR002110">
    <property type="entry name" value="Ankyrin_rpt"/>
</dbReference>
<dbReference type="PROSITE" id="PS50088">
    <property type="entry name" value="ANK_REPEAT"/>
    <property type="match status" value="1"/>
</dbReference>
<dbReference type="RefSeq" id="XP_045952308.1">
    <property type="nucleotide sequence ID" value="XM_046103991.1"/>
</dbReference>
<reference evidence="4" key="1">
    <citation type="journal article" date="2021" name="Nat. Commun.">
        <title>Genetic determinants of endophytism in the Arabidopsis root mycobiome.</title>
        <authorList>
            <person name="Mesny F."/>
            <person name="Miyauchi S."/>
            <person name="Thiergart T."/>
            <person name="Pickel B."/>
            <person name="Atanasova L."/>
            <person name="Karlsson M."/>
            <person name="Huettel B."/>
            <person name="Barry K.W."/>
            <person name="Haridas S."/>
            <person name="Chen C."/>
            <person name="Bauer D."/>
            <person name="Andreopoulos W."/>
            <person name="Pangilinan J."/>
            <person name="LaButti K."/>
            <person name="Riley R."/>
            <person name="Lipzen A."/>
            <person name="Clum A."/>
            <person name="Drula E."/>
            <person name="Henrissat B."/>
            <person name="Kohler A."/>
            <person name="Grigoriev I.V."/>
            <person name="Martin F.M."/>
            <person name="Hacquard S."/>
        </authorList>
    </citation>
    <scope>NUCLEOTIDE SEQUENCE</scope>
    <source>
        <strain evidence="4">MPI-SDFR-AT-0073</strain>
    </source>
</reference>
<dbReference type="PROSITE" id="PS50297">
    <property type="entry name" value="ANK_REP_REGION"/>
    <property type="match status" value="1"/>
</dbReference>
<keyword evidence="2 3" id="KW-0040">ANK repeat</keyword>
<evidence type="ECO:0000256" key="2">
    <source>
        <dbReference type="ARBA" id="ARBA00023043"/>
    </source>
</evidence>
<evidence type="ECO:0000256" key="1">
    <source>
        <dbReference type="ARBA" id="ARBA00022737"/>
    </source>
</evidence>
<dbReference type="SUPFAM" id="SSF48403">
    <property type="entry name" value="Ankyrin repeat"/>
    <property type="match status" value="1"/>
</dbReference>
<dbReference type="OrthoDB" id="194358at2759"/>
<dbReference type="SMART" id="SM00248">
    <property type="entry name" value="ANK"/>
    <property type="match status" value="2"/>
</dbReference>
<dbReference type="PANTHER" id="PTHR24201">
    <property type="entry name" value="ANK_REP_REGION DOMAIN-CONTAINING PROTEIN"/>
    <property type="match status" value="1"/>
</dbReference>
<comment type="caution">
    <text evidence="4">The sequence shown here is derived from an EMBL/GenBank/DDBJ whole genome shotgun (WGS) entry which is preliminary data.</text>
</comment>
<evidence type="ECO:0000256" key="3">
    <source>
        <dbReference type="PROSITE-ProRule" id="PRU00023"/>
    </source>
</evidence>